<gene>
    <name evidence="1" type="ORF">P167DRAFT_566804</name>
</gene>
<dbReference type="Proteomes" id="UP000277580">
    <property type="component" value="Unassembled WGS sequence"/>
</dbReference>
<name>A0A3N4KWJ9_9PEZI</name>
<dbReference type="InterPro" id="IPR043129">
    <property type="entry name" value="ATPase_NBD"/>
</dbReference>
<dbReference type="EMBL" id="ML119145">
    <property type="protein sequence ID" value="RPB10165.1"/>
    <property type="molecule type" value="Genomic_DNA"/>
</dbReference>
<dbReference type="CDD" id="cd10170">
    <property type="entry name" value="ASKHA_NBD_HSP70"/>
    <property type="match status" value="1"/>
</dbReference>
<dbReference type="STRING" id="1392247.A0A3N4KWJ9"/>
<dbReference type="Gene3D" id="3.30.420.40">
    <property type="match status" value="2"/>
</dbReference>
<dbReference type="PANTHER" id="PTHR14187">
    <property type="entry name" value="ALPHA KINASE/ELONGATION FACTOR 2 KINASE"/>
    <property type="match status" value="1"/>
</dbReference>
<dbReference type="InParanoid" id="A0A3N4KWJ9"/>
<organism evidence="1 2">
    <name type="scientific">Morchella conica CCBAS932</name>
    <dbReference type="NCBI Taxonomy" id="1392247"/>
    <lineage>
        <taxon>Eukaryota</taxon>
        <taxon>Fungi</taxon>
        <taxon>Dikarya</taxon>
        <taxon>Ascomycota</taxon>
        <taxon>Pezizomycotina</taxon>
        <taxon>Pezizomycetes</taxon>
        <taxon>Pezizales</taxon>
        <taxon>Morchellaceae</taxon>
        <taxon>Morchella</taxon>
    </lineage>
</organism>
<dbReference type="OrthoDB" id="2394218at2759"/>
<evidence type="ECO:0000313" key="1">
    <source>
        <dbReference type="EMBL" id="RPB10165.1"/>
    </source>
</evidence>
<accession>A0A3N4KWJ9</accession>
<dbReference type="PANTHER" id="PTHR14187:SF5">
    <property type="entry name" value="HEAT SHOCK 70 KDA PROTEIN 12A"/>
    <property type="match status" value="1"/>
</dbReference>
<dbReference type="AlphaFoldDB" id="A0A3N4KWJ9"/>
<dbReference type="SUPFAM" id="SSF53067">
    <property type="entry name" value="Actin-like ATPase domain"/>
    <property type="match status" value="2"/>
</dbReference>
<reference evidence="1 2" key="1">
    <citation type="journal article" date="2018" name="Nat. Ecol. Evol.">
        <title>Pezizomycetes genomes reveal the molecular basis of ectomycorrhizal truffle lifestyle.</title>
        <authorList>
            <person name="Murat C."/>
            <person name="Payen T."/>
            <person name="Noel B."/>
            <person name="Kuo A."/>
            <person name="Morin E."/>
            <person name="Chen J."/>
            <person name="Kohler A."/>
            <person name="Krizsan K."/>
            <person name="Balestrini R."/>
            <person name="Da Silva C."/>
            <person name="Montanini B."/>
            <person name="Hainaut M."/>
            <person name="Levati E."/>
            <person name="Barry K.W."/>
            <person name="Belfiori B."/>
            <person name="Cichocki N."/>
            <person name="Clum A."/>
            <person name="Dockter R.B."/>
            <person name="Fauchery L."/>
            <person name="Guy J."/>
            <person name="Iotti M."/>
            <person name="Le Tacon F."/>
            <person name="Lindquist E.A."/>
            <person name="Lipzen A."/>
            <person name="Malagnac F."/>
            <person name="Mello A."/>
            <person name="Molinier V."/>
            <person name="Miyauchi S."/>
            <person name="Poulain J."/>
            <person name="Riccioni C."/>
            <person name="Rubini A."/>
            <person name="Sitrit Y."/>
            <person name="Splivallo R."/>
            <person name="Traeger S."/>
            <person name="Wang M."/>
            <person name="Zifcakova L."/>
            <person name="Wipf D."/>
            <person name="Zambonelli A."/>
            <person name="Paolocci F."/>
            <person name="Nowrousian M."/>
            <person name="Ottonello S."/>
            <person name="Baldrian P."/>
            <person name="Spatafora J.W."/>
            <person name="Henrissat B."/>
            <person name="Nagy L.G."/>
            <person name="Aury J.M."/>
            <person name="Wincker P."/>
            <person name="Grigoriev I.V."/>
            <person name="Bonfante P."/>
            <person name="Martin F.M."/>
        </authorList>
    </citation>
    <scope>NUCLEOTIDE SEQUENCE [LARGE SCALE GENOMIC DNA]</scope>
    <source>
        <strain evidence="1 2">CCBAS932</strain>
    </source>
</reference>
<evidence type="ECO:0008006" key="3">
    <source>
        <dbReference type="Google" id="ProtNLM"/>
    </source>
</evidence>
<sequence>MGTQTNEVIAVAIDFGTTYSAVAFAQLNVENPIPIQIGDWPGQVAGGTSYAVPTVVVYPDKGGPSVWGFEAENSEDKLYPKFRIFKPFIEPSSMIHYRTPPGITLKDVVHDYIQGLYDHLIEHITGKRIYSPNNTKLDILLTVPAAYSNSTVENFRRIVATTGIGNHTFGVRLTEPEAAALYTVESMGLKRPEDIPSWKKNDCFIVCDAGGGTVDIASYTVLRLNPSIQVAHTGVISGSYCGSTIIDREFTSYIKQEIADNAKTRPLIERLNKDFIIEKERFNNSLDEESFHIFFGNKDQLKGVFGDEKIKLELKNGYLSISRTQMHGFFAKSLNETKGLLANHIKQCAAGGYRVGAIFLVGGLGSSPYTKQQVEDYAQEIDFEIRVYQPPDAQQAVVRGALTKQIQMLKELEDPVQSRLCRKHYGLVTMKPFSETTHFDYERYVDPLTGNVLAKNQIEWLIRKNESFSGANEKCIEKVFKRDFLPSKLGYRWKEVIVECSHDNPPFRVEPGVTQVCTLVPDLTSCQVREFEKIKKKKGNPFAFKSSKYYHARYKIKIFIGSVGVRSEMFYRDEPRPDLMAVLWPETEEKKENDERSN</sequence>
<proteinExistence type="predicted"/>
<dbReference type="Gene3D" id="3.90.640.10">
    <property type="entry name" value="Actin, Chain A, domain 4"/>
    <property type="match status" value="1"/>
</dbReference>
<keyword evidence="2" id="KW-1185">Reference proteome</keyword>
<evidence type="ECO:0000313" key="2">
    <source>
        <dbReference type="Proteomes" id="UP000277580"/>
    </source>
</evidence>
<protein>
    <recommendedName>
        <fullName evidence="3">Actin-like ATPase domain-containing protein</fullName>
    </recommendedName>
</protein>